<proteinExistence type="predicted"/>
<feature type="non-terminal residue" evidence="3">
    <location>
        <position position="1"/>
    </location>
</feature>
<feature type="domain" description="Transposase IS116/IS110/IS902 C-terminal" evidence="2">
    <location>
        <begin position="46"/>
        <end position="122"/>
    </location>
</feature>
<organism evidence="3 4">
    <name type="scientific">Kaistella haifensis DSM 19056</name>
    <dbReference type="NCBI Taxonomy" id="1450526"/>
    <lineage>
        <taxon>Bacteria</taxon>
        <taxon>Pseudomonadati</taxon>
        <taxon>Bacteroidota</taxon>
        <taxon>Flavobacteriia</taxon>
        <taxon>Flavobacteriales</taxon>
        <taxon>Weeksellaceae</taxon>
        <taxon>Chryseobacterium group</taxon>
        <taxon>Kaistella</taxon>
    </lineage>
</organism>
<dbReference type="PANTHER" id="PTHR33055">
    <property type="entry name" value="TRANSPOSASE FOR INSERTION SEQUENCE ELEMENT IS1111A"/>
    <property type="match status" value="1"/>
</dbReference>
<dbReference type="AlphaFoldDB" id="A0A246B6D4"/>
<name>A0A246B6D4_9FLAO</name>
<evidence type="ECO:0000259" key="2">
    <source>
        <dbReference type="Pfam" id="PF02371"/>
    </source>
</evidence>
<dbReference type="GO" id="GO:0006313">
    <property type="term" value="P:DNA transposition"/>
    <property type="evidence" value="ECO:0007669"/>
    <property type="project" value="InterPro"/>
</dbReference>
<reference evidence="3 4" key="2">
    <citation type="submission" date="2017-05" db="EMBL/GenBank/DDBJ databases">
        <title>Genome of Chryseobacterium haifense.</title>
        <authorList>
            <person name="Newman J.D."/>
        </authorList>
    </citation>
    <scope>NUCLEOTIDE SEQUENCE [LARGE SCALE GENOMIC DNA]</scope>
    <source>
        <strain evidence="3 4">DSM 19056</strain>
    </source>
</reference>
<comment type="caution">
    <text evidence="3">The sequence shown here is derived from an EMBL/GenBank/DDBJ whole genome shotgun (WGS) entry which is preliminary data.</text>
</comment>
<dbReference type="Proteomes" id="UP000197587">
    <property type="component" value="Unassembled WGS sequence"/>
</dbReference>
<dbReference type="GO" id="GO:0003677">
    <property type="term" value="F:DNA binding"/>
    <property type="evidence" value="ECO:0007669"/>
    <property type="project" value="InterPro"/>
</dbReference>
<dbReference type="PANTHER" id="PTHR33055:SF13">
    <property type="entry name" value="TRANSPOSASE"/>
    <property type="match status" value="1"/>
</dbReference>
<dbReference type="EMBL" id="JASZ02000082">
    <property type="protein sequence ID" value="OWK96926.1"/>
    <property type="molecule type" value="Genomic_DNA"/>
</dbReference>
<dbReference type="GO" id="GO:0004803">
    <property type="term" value="F:transposase activity"/>
    <property type="evidence" value="ECO:0007669"/>
    <property type="project" value="InterPro"/>
</dbReference>
<dbReference type="InterPro" id="IPR047650">
    <property type="entry name" value="Transpos_IS110"/>
</dbReference>
<feature type="compositionally biased region" description="Basic residues" evidence="1">
    <location>
        <begin position="16"/>
        <end position="25"/>
    </location>
</feature>
<dbReference type="RefSeq" id="WP_143755944.1">
    <property type="nucleotide sequence ID" value="NZ_JASZ02000082.1"/>
</dbReference>
<accession>A0A246B6D4</accession>
<evidence type="ECO:0000256" key="1">
    <source>
        <dbReference type="SAM" id="MobiDB-lite"/>
    </source>
</evidence>
<evidence type="ECO:0000313" key="4">
    <source>
        <dbReference type="Proteomes" id="UP000197587"/>
    </source>
</evidence>
<reference evidence="3 4" key="1">
    <citation type="submission" date="2014-01" db="EMBL/GenBank/DDBJ databases">
        <authorList>
            <consortium name="Genome Consortium for Active Teaching"/>
            <person name="Sontag T.C."/>
            <person name="Newman J.D."/>
        </authorList>
    </citation>
    <scope>NUCLEOTIDE SEQUENCE [LARGE SCALE GENOMIC DNA]</scope>
    <source>
        <strain evidence="3 4">DSM 19056</strain>
    </source>
</reference>
<dbReference type="Pfam" id="PF02371">
    <property type="entry name" value="Transposase_20"/>
    <property type="match status" value="1"/>
</dbReference>
<gene>
    <name evidence="3" type="ORF">AP75_13945</name>
</gene>
<evidence type="ECO:0000313" key="3">
    <source>
        <dbReference type="EMBL" id="OWK96926.1"/>
    </source>
</evidence>
<dbReference type="InterPro" id="IPR003346">
    <property type="entry name" value="Transposase_20"/>
</dbReference>
<keyword evidence="4" id="KW-1185">Reference proteome</keyword>
<sequence>KELIDKDDHKKQHTIEKKKHKRKNKNAVSQTDMNLIAYQYFEGVDLMAIEGVSEGLIMTLIAEIGLDGIRKFPTAKQFTAWLRLAPNNKISGGKVLSNHIPKGSSRLKIAFRNTANAIGNLKEGWLADFFKRLNYKKGRATAVSALARKLAVIIWNMLVKGQSYQPPSLYLFLDEKRKIAAAKRIQKQITKFGLTDRDIEITKY</sequence>
<protein>
    <submittedName>
        <fullName evidence="3">IS110 family transposase</fullName>
    </submittedName>
</protein>
<feature type="region of interest" description="Disordered" evidence="1">
    <location>
        <begin position="1"/>
        <end position="26"/>
    </location>
</feature>
<feature type="compositionally biased region" description="Basic and acidic residues" evidence="1">
    <location>
        <begin position="1"/>
        <end position="15"/>
    </location>
</feature>